<dbReference type="Proteomes" id="UP001189122">
    <property type="component" value="Unassembled WGS sequence"/>
</dbReference>
<reference evidence="1 2" key="1">
    <citation type="submission" date="2019-12" db="EMBL/GenBank/DDBJ databases">
        <authorList>
            <person name="Scholz U."/>
            <person name="Mascher M."/>
            <person name="Fiebig A."/>
        </authorList>
    </citation>
    <scope>NUCLEOTIDE SEQUENCE</scope>
</reference>
<proteinExistence type="predicted"/>
<protein>
    <submittedName>
        <fullName evidence="1">Uncharacterized protein</fullName>
    </submittedName>
</protein>
<dbReference type="AlphaFoldDB" id="A0A7I8IQX3"/>
<dbReference type="EMBL" id="LR743592">
    <property type="protein sequence ID" value="CAA2620187.1"/>
    <property type="molecule type" value="Genomic_DNA"/>
</dbReference>
<gene>
    <name evidence="1" type="ORF">SI7747_05006356</name>
</gene>
<name>A0A7I8IQX3_SPIIN</name>
<organism evidence="1">
    <name type="scientific">Spirodela intermedia</name>
    <name type="common">Intermediate duckweed</name>
    <dbReference type="NCBI Taxonomy" id="51605"/>
    <lineage>
        <taxon>Eukaryota</taxon>
        <taxon>Viridiplantae</taxon>
        <taxon>Streptophyta</taxon>
        <taxon>Embryophyta</taxon>
        <taxon>Tracheophyta</taxon>
        <taxon>Spermatophyta</taxon>
        <taxon>Magnoliopsida</taxon>
        <taxon>Liliopsida</taxon>
        <taxon>Araceae</taxon>
        <taxon>Lemnoideae</taxon>
        <taxon>Spirodela</taxon>
    </lineage>
</organism>
<keyword evidence="2" id="KW-1185">Reference proteome</keyword>
<accession>A0A7I8IQX3</accession>
<dbReference type="EMBL" id="CACRZD030000005">
    <property type="protein sequence ID" value="CAA6659936.1"/>
    <property type="molecule type" value="Genomic_DNA"/>
</dbReference>
<sequence>MERVGFLAQFSKDQDFACFKYFFIDFEKYKKSVEAFFLSERKREGGSHGLNLCRQAWQVTSVHVEPTIRVAISFIFSTLSTSSRALSHSNLARANSFSAISISLLVSSRTRSA</sequence>
<evidence type="ECO:0000313" key="1">
    <source>
        <dbReference type="EMBL" id="CAA2620187.1"/>
    </source>
</evidence>
<evidence type="ECO:0000313" key="2">
    <source>
        <dbReference type="Proteomes" id="UP001189122"/>
    </source>
</evidence>